<accession>A0A926NMR9</accession>
<name>A0A926NMR9_9SPHI</name>
<reference evidence="1" key="1">
    <citation type="submission" date="2020-09" db="EMBL/GenBank/DDBJ databases">
        <title>Novel species of Mucilaginibacter isolated from a glacier on the Tibetan Plateau.</title>
        <authorList>
            <person name="Liu Q."/>
            <person name="Xin Y.-H."/>
        </authorList>
    </citation>
    <scope>NUCLEOTIDE SEQUENCE</scope>
    <source>
        <strain evidence="1">ZB1P21</strain>
    </source>
</reference>
<dbReference type="RefSeq" id="WP_191161631.1">
    <property type="nucleotide sequence ID" value="NZ_JACWMX010000002.1"/>
</dbReference>
<dbReference type="Proteomes" id="UP000619078">
    <property type="component" value="Unassembled WGS sequence"/>
</dbReference>
<sequence>MKLKFLIIPLALLAACKAPVKEETVKEAPLAPIQGTWQLVSAISVTKGDSVVTYPVKGVKEEMIKMLNGDHFAFLRHNVKGSSGKRSYDSGGGTYTLEGDNYKENLQYYSNSAWEGQSFNFKVTFKGDTLVQKGIEKIDSLKINHEIIETYIRIKK</sequence>
<evidence type="ECO:0000313" key="1">
    <source>
        <dbReference type="EMBL" id="MBD1392566.1"/>
    </source>
</evidence>
<dbReference type="EMBL" id="JACWMX010000002">
    <property type="protein sequence ID" value="MBD1392566.1"/>
    <property type="molecule type" value="Genomic_DNA"/>
</dbReference>
<dbReference type="PROSITE" id="PS51257">
    <property type="entry name" value="PROKAR_LIPOPROTEIN"/>
    <property type="match status" value="1"/>
</dbReference>
<keyword evidence="2" id="KW-1185">Reference proteome</keyword>
<proteinExistence type="predicted"/>
<organism evidence="1 2">
    <name type="scientific">Mucilaginibacter glaciei</name>
    <dbReference type="NCBI Taxonomy" id="2772109"/>
    <lineage>
        <taxon>Bacteria</taxon>
        <taxon>Pseudomonadati</taxon>
        <taxon>Bacteroidota</taxon>
        <taxon>Sphingobacteriia</taxon>
        <taxon>Sphingobacteriales</taxon>
        <taxon>Sphingobacteriaceae</taxon>
        <taxon>Mucilaginibacter</taxon>
    </lineage>
</organism>
<gene>
    <name evidence="1" type="ORF">IDJ76_05615</name>
</gene>
<dbReference type="AlphaFoldDB" id="A0A926NMR9"/>
<evidence type="ECO:0000313" key="2">
    <source>
        <dbReference type="Proteomes" id="UP000619078"/>
    </source>
</evidence>
<protein>
    <submittedName>
        <fullName evidence="1">Lipocalin family protein</fullName>
    </submittedName>
</protein>
<comment type="caution">
    <text evidence="1">The sequence shown here is derived from an EMBL/GenBank/DDBJ whole genome shotgun (WGS) entry which is preliminary data.</text>
</comment>
<dbReference type="Gene3D" id="2.40.128.490">
    <property type="entry name" value="Uncharacterised protein PF14869, DUF4488"/>
    <property type="match status" value="1"/>
</dbReference>